<keyword evidence="3" id="KW-1003">Cell membrane</keyword>
<evidence type="ECO:0000256" key="1">
    <source>
        <dbReference type="ARBA" id="ARBA00004651"/>
    </source>
</evidence>
<dbReference type="InterPro" id="IPR024194">
    <property type="entry name" value="Ac/AlaTfrase_AlgI/DltB"/>
</dbReference>
<comment type="similarity">
    <text evidence="2">Belongs to the membrane-bound acyltransferase family.</text>
</comment>
<keyword evidence="4 7" id="KW-0812">Transmembrane</keyword>
<dbReference type="PIRSF" id="PIRSF500217">
    <property type="entry name" value="AlgI"/>
    <property type="match status" value="1"/>
</dbReference>
<comment type="caution">
    <text evidence="8">The sequence shown here is derived from an EMBL/GenBank/DDBJ whole genome shotgun (WGS) entry which is preliminary data.</text>
</comment>
<gene>
    <name evidence="8" type="ORF">SDC9_156706</name>
</gene>
<dbReference type="GO" id="GO:0042121">
    <property type="term" value="P:alginic acid biosynthetic process"/>
    <property type="evidence" value="ECO:0007669"/>
    <property type="project" value="InterPro"/>
</dbReference>
<evidence type="ECO:0000313" key="8">
    <source>
        <dbReference type="EMBL" id="MPN09416.1"/>
    </source>
</evidence>
<organism evidence="8">
    <name type="scientific">bioreactor metagenome</name>
    <dbReference type="NCBI Taxonomy" id="1076179"/>
    <lineage>
        <taxon>unclassified sequences</taxon>
        <taxon>metagenomes</taxon>
        <taxon>ecological metagenomes</taxon>
    </lineage>
</organism>
<comment type="subcellular location">
    <subcellularLocation>
        <location evidence="1">Cell membrane</location>
        <topology evidence="1">Multi-pass membrane protein</topology>
    </subcellularLocation>
</comment>
<proteinExistence type="inferred from homology"/>
<dbReference type="PANTHER" id="PTHR13285:SF18">
    <property type="entry name" value="PROTEIN-CYSTEINE N-PALMITOYLTRANSFERASE RASP"/>
    <property type="match status" value="1"/>
</dbReference>
<keyword evidence="5 7" id="KW-1133">Transmembrane helix</keyword>
<accession>A0A645F6Y6</accession>
<sequence>MLADRLSLLVSTVYAAPGSFGALQLLAAAVAFSVQIYCDFSAYSDMALGAAEVMGFRLMENFRTPYFSRSIGEFWRRWHISLSFWFRDYLYIPLGENRRGTARKYGNVLIVFAVSGLWHGAGLTFVVWGALHGLYNLLSRLTRTPRGWVTNKLRLAKIPLIHGFFQRLYTFFIVTFAWVFFRSDSLQSALLFLSRVPVAFGATLFDATARMKALNDIGFSANNGIALLACIAGMFLLEAAQRRRPLPESFAKVPLVLRWAGYYVLLLCILLFGVFDSTPFIYGQF</sequence>
<dbReference type="PANTHER" id="PTHR13285">
    <property type="entry name" value="ACYLTRANSFERASE"/>
    <property type="match status" value="1"/>
</dbReference>
<reference evidence="8" key="1">
    <citation type="submission" date="2019-08" db="EMBL/GenBank/DDBJ databases">
        <authorList>
            <person name="Kucharzyk K."/>
            <person name="Murdoch R.W."/>
            <person name="Higgins S."/>
            <person name="Loffler F."/>
        </authorList>
    </citation>
    <scope>NUCLEOTIDE SEQUENCE</scope>
</reference>
<evidence type="ECO:0008006" key="9">
    <source>
        <dbReference type="Google" id="ProtNLM"/>
    </source>
</evidence>
<evidence type="ECO:0000256" key="4">
    <source>
        <dbReference type="ARBA" id="ARBA00022692"/>
    </source>
</evidence>
<dbReference type="EMBL" id="VSSQ01055525">
    <property type="protein sequence ID" value="MPN09416.1"/>
    <property type="molecule type" value="Genomic_DNA"/>
</dbReference>
<feature type="transmembrane region" description="Helical" evidence="7">
    <location>
        <begin position="260"/>
        <end position="282"/>
    </location>
</feature>
<evidence type="ECO:0000256" key="2">
    <source>
        <dbReference type="ARBA" id="ARBA00010323"/>
    </source>
</evidence>
<evidence type="ECO:0000256" key="7">
    <source>
        <dbReference type="SAM" id="Phobius"/>
    </source>
</evidence>
<dbReference type="InterPro" id="IPR004299">
    <property type="entry name" value="MBOAT_fam"/>
</dbReference>
<dbReference type="AlphaFoldDB" id="A0A645F6Y6"/>
<feature type="transmembrane region" description="Helical" evidence="7">
    <location>
        <begin position="164"/>
        <end position="181"/>
    </location>
</feature>
<feature type="transmembrane region" description="Helical" evidence="7">
    <location>
        <begin position="20"/>
        <end position="38"/>
    </location>
</feature>
<feature type="transmembrane region" description="Helical" evidence="7">
    <location>
        <begin position="188"/>
        <end position="205"/>
    </location>
</feature>
<dbReference type="Pfam" id="PF03062">
    <property type="entry name" value="MBOAT"/>
    <property type="match status" value="1"/>
</dbReference>
<evidence type="ECO:0000256" key="3">
    <source>
        <dbReference type="ARBA" id="ARBA00022475"/>
    </source>
</evidence>
<feature type="transmembrane region" description="Helical" evidence="7">
    <location>
        <begin position="217"/>
        <end position="239"/>
    </location>
</feature>
<evidence type="ECO:0000256" key="6">
    <source>
        <dbReference type="ARBA" id="ARBA00023136"/>
    </source>
</evidence>
<dbReference type="InterPro" id="IPR051085">
    <property type="entry name" value="MB_O-acyltransferase"/>
</dbReference>
<feature type="transmembrane region" description="Helical" evidence="7">
    <location>
        <begin position="108"/>
        <end position="131"/>
    </location>
</feature>
<dbReference type="InterPro" id="IPR028362">
    <property type="entry name" value="AlgI"/>
</dbReference>
<evidence type="ECO:0000256" key="5">
    <source>
        <dbReference type="ARBA" id="ARBA00022989"/>
    </source>
</evidence>
<dbReference type="GO" id="GO:0016746">
    <property type="term" value="F:acyltransferase activity"/>
    <property type="evidence" value="ECO:0007669"/>
    <property type="project" value="InterPro"/>
</dbReference>
<protein>
    <recommendedName>
        <fullName evidence="9">Peptidoglycan O-acetyltransferase</fullName>
    </recommendedName>
</protein>
<name>A0A645F6Y6_9ZZZZ</name>
<dbReference type="PIRSF" id="PIRSF016636">
    <property type="entry name" value="AlgI_DltB"/>
    <property type="match status" value="1"/>
</dbReference>
<keyword evidence="6 7" id="KW-0472">Membrane</keyword>
<dbReference type="GO" id="GO:0005886">
    <property type="term" value="C:plasma membrane"/>
    <property type="evidence" value="ECO:0007669"/>
    <property type="project" value="UniProtKB-SubCell"/>
</dbReference>